<name>A0AAV9MZ25_9EURO</name>
<dbReference type="InterPro" id="IPR018712">
    <property type="entry name" value="Tle1-like_cat"/>
</dbReference>
<evidence type="ECO:0000313" key="2">
    <source>
        <dbReference type="EMBL" id="KAK5045840.1"/>
    </source>
</evidence>
<dbReference type="RefSeq" id="XP_064701451.1">
    <property type="nucleotide sequence ID" value="XM_064852476.1"/>
</dbReference>
<keyword evidence="3" id="KW-1185">Reference proteome</keyword>
<comment type="caution">
    <text evidence="2">The sequence shown here is derived from an EMBL/GenBank/DDBJ whole genome shotgun (WGS) entry which is preliminary data.</text>
</comment>
<dbReference type="EMBL" id="JAVRRD010000034">
    <property type="protein sequence ID" value="KAK5045840.1"/>
    <property type="molecule type" value="Genomic_DNA"/>
</dbReference>
<proteinExistence type="predicted"/>
<dbReference type="GeneID" id="89977095"/>
<gene>
    <name evidence="2" type="ORF">LTR84_008933</name>
</gene>
<protein>
    <recommendedName>
        <fullName evidence="1">T6SS Phospholipase effector Tle1-like catalytic domain-containing protein</fullName>
    </recommendedName>
</protein>
<sequence length="433" mass="48185">MATKPGAYKRLIVLCDGTWQNVLSGDKKSHPTNVARLARCISPVARVKEKDGTIREIEQIVYYQAGVGTGAGDRLRGGAYGMGISSNIRSSYGFLAHNYDPNPGDEIFFFGFSRGAFTARSIAGLVTKLGLLTKRGMDYFPEVYDEFYKDPGSTPDFNFSEGLLKKIGTDRIAKAKYAVKLVGVWDTVEFHGEGMSGEKIEFHNAELSPKIQYAYHALALDERRTPYVPTLWQWPSGYVPASDGTGLQVMKQVWFSGVHSDVGGGKYDPNCSDVTLAWMIAQCHKDGKLSFTDEDPVNPDDANEYYLLPDRLKKNTNTKWTRLAKASEPDPLDTFWDSAWGKIQSWSSQDRKALILDNTQEKIHRSIRDRDLKAWPCPLLDGTQQKGAWGLKMPGKGGKALQEAEPDPVADAIEEKYINRIRPSPSQKGATKL</sequence>
<feature type="domain" description="T6SS Phospholipase effector Tle1-like catalytic" evidence="1">
    <location>
        <begin position="9"/>
        <end position="282"/>
    </location>
</feature>
<accession>A0AAV9MZ25</accession>
<organism evidence="2 3">
    <name type="scientific">Exophiala bonariae</name>
    <dbReference type="NCBI Taxonomy" id="1690606"/>
    <lineage>
        <taxon>Eukaryota</taxon>
        <taxon>Fungi</taxon>
        <taxon>Dikarya</taxon>
        <taxon>Ascomycota</taxon>
        <taxon>Pezizomycotina</taxon>
        <taxon>Eurotiomycetes</taxon>
        <taxon>Chaetothyriomycetidae</taxon>
        <taxon>Chaetothyriales</taxon>
        <taxon>Herpotrichiellaceae</taxon>
        <taxon>Exophiala</taxon>
    </lineage>
</organism>
<dbReference type="Pfam" id="PF09994">
    <property type="entry name" value="T6SS_Tle1-like_cat"/>
    <property type="match status" value="1"/>
</dbReference>
<dbReference type="PANTHER" id="PTHR33840">
    <property type="match status" value="1"/>
</dbReference>
<reference evidence="2 3" key="1">
    <citation type="submission" date="2023-08" db="EMBL/GenBank/DDBJ databases">
        <title>Black Yeasts Isolated from many extreme environments.</title>
        <authorList>
            <person name="Coleine C."/>
            <person name="Stajich J.E."/>
            <person name="Selbmann L."/>
        </authorList>
    </citation>
    <scope>NUCLEOTIDE SEQUENCE [LARGE SCALE GENOMIC DNA]</scope>
    <source>
        <strain evidence="2 3">CCFEE 5792</strain>
    </source>
</reference>
<evidence type="ECO:0000313" key="3">
    <source>
        <dbReference type="Proteomes" id="UP001358417"/>
    </source>
</evidence>
<dbReference type="AlphaFoldDB" id="A0AAV9MZ25"/>
<dbReference type="Proteomes" id="UP001358417">
    <property type="component" value="Unassembled WGS sequence"/>
</dbReference>
<evidence type="ECO:0000259" key="1">
    <source>
        <dbReference type="Pfam" id="PF09994"/>
    </source>
</evidence>
<dbReference type="PANTHER" id="PTHR33840:SF1">
    <property type="entry name" value="TLE1 PHOSPHOLIPASE DOMAIN-CONTAINING PROTEIN"/>
    <property type="match status" value="1"/>
</dbReference>